<dbReference type="Proteomes" id="UP000664859">
    <property type="component" value="Unassembled WGS sequence"/>
</dbReference>
<evidence type="ECO:0000313" key="4">
    <source>
        <dbReference type="Proteomes" id="UP000664859"/>
    </source>
</evidence>
<comment type="caution">
    <text evidence="3">The sequence shown here is derived from an EMBL/GenBank/DDBJ whole genome shotgun (WGS) entry which is preliminary data.</text>
</comment>
<evidence type="ECO:0000256" key="2">
    <source>
        <dbReference type="SAM" id="SignalP"/>
    </source>
</evidence>
<name>A0A835ZCX4_9STRA</name>
<reference evidence="3" key="1">
    <citation type="submission" date="2021-02" db="EMBL/GenBank/DDBJ databases">
        <title>First Annotated Genome of the Yellow-green Alga Tribonema minus.</title>
        <authorList>
            <person name="Mahan K.M."/>
        </authorList>
    </citation>
    <scope>NUCLEOTIDE SEQUENCE</scope>
    <source>
        <strain evidence="3">UTEX B ZZ1240</strain>
    </source>
</reference>
<organism evidence="3 4">
    <name type="scientific">Tribonema minus</name>
    <dbReference type="NCBI Taxonomy" id="303371"/>
    <lineage>
        <taxon>Eukaryota</taxon>
        <taxon>Sar</taxon>
        <taxon>Stramenopiles</taxon>
        <taxon>Ochrophyta</taxon>
        <taxon>PX clade</taxon>
        <taxon>Xanthophyceae</taxon>
        <taxon>Tribonematales</taxon>
        <taxon>Tribonemataceae</taxon>
        <taxon>Tribonema</taxon>
    </lineage>
</organism>
<gene>
    <name evidence="3" type="ORF">JKP88DRAFT_285814</name>
</gene>
<feature type="compositionally biased region" description="Gly residues" evidence="1">
    <location>
        <begin position="222"/>
        <end position="232"/>
    </location>
</feature>
<accession>A0A835ZCX4</accession>
<sequence length="242" mass="24017">MTRDRAVVLLLCGLLAGVSNAVECFVGLRADRGTLISTATGVRCIASDDVSTSGAPGGGNVMTAASALNSTTLLSLGLTPTASCADVIANARQADTNVTCCSADYCNTGFTDLLDPTTPCDGTRASLTWSPRPDIGALVQVRDVTVQLNPAPATFDMCFPSDAVIRSAFYDLSTPPQGGQPPPEATAGAATLTIDDCGTSTPDTPHDFTFAADGTCSASPRSGGGGGGGGGAPAVAPASVGP</sequence>
<protein>
    <submittedName>
        <fullName evidence="3">Uncharacterized protein</fullName>
    </submittedName>
</protein>
<proteinExistence type="predicted"/>
<keyword evidence="4" id="KW-1185">Reference proteome</keyword>
<feature type="compositionally biased region" description="Low complexity" evidence="1">
    <location>
        <begin position="233"/>
        <end position="242"/>
    </location>
</feature>
<evidence type="ECO:0000256" key="1">
    <source>
        <dbReference type="SAM" id="MobiDB-lite"/>
    </source>
</evidence>
<dbReference type="EMBL" id="JAFCMP010000030">
    <property type="protein sequence ID" value="KAG5190696.1"/>
    <property type="molecule type" value="Genomic_DNA"/>
</dbReference>
<dbReference type="AlphaFoldDB" id="A0A835ZCX4"/>
<feature type="chain" id="PRO_5032322216" evidence="2">
    <location>
        <begin position="22"/>
        <end position="242"/>
    </location>
</feature>
<feature type="signal peptide" evidence="2">
    <location>
        <begin position="1"/>
        <end position="21"/>
    </location>
</feature>
<feature type="region of interest" description="Disordered" evidence="1">
    <location>
        <begin position="198"/>
        <end position="242"/>
    </location>
</feature>
<keyword evidence="2" id="KW-0732">Signal</keyword>
<evidence type="ECO:0000313" key="3">
    <source>
        <dbReference type="EMBL" id="KAG5190696.1"/>
    </source>
</evidence>